<dbReference type="AlphaFoldDB" id="A0A1I5XEF4"/>
<protein>
    <submittedName>
        <fullName evidence="1">Uncharacterized protein</fullName>
    </submittedName>
</protein>
<gene>
    <name evidence="1" type="ORF">SAMN05421854_110183</name>
</gene>
<dbReference type="EMBL" id="FOWC01000010">
    <property type="protein sequence ID" value="SFQ30363.1"/>
    <property type="molecule type" value="Genomic_DNA"/>
</dbReference>
<organism evidence="1 2">
    <name type="scientific">Amycolatopsis rubida</name>
    <dbReference type="NCBI Taxonomy" id="112413"/>
    <lineage>
        <taxon>Bacteria</taxon>
        <taxon>Bacillati</taxon>
        <taxon>Actinomycetota</taxon>
        <taxon>Actinomycetes</taxon>
        <taxon>Pseudonocardiales</taxon>
        <taxon>Pseudonocardiaceae</taxon>
        <taxon>Amycolatopsis</taxon>
    </lineage>
</organism>
<evidence type="ECO:0000313" key="1">
    <source>
        <dbReference type="EMBL" id="SFQ30363.1"/>
    </source>
</evidence>
<dbReference type="OrthoDB" id="3688484at2"/>
<dbReference type="RefSeq" id="WP_093575722.1">
    <property type="nucleotide sequence ID" value="NZ_FOWC01000010.1"/>
</dbReference>
<evidence type="ECO:0000313" key="2">
    <source>
        <dbReference type="Proteomes" id="UP000199137"/>
    </source>
</evidence>
<accession>A0A1I5XEF4</accession>
<reference evidence="1 2" key="1">
    <citation type="submission" date="2016-10" db="EMBL/GenBank/DDBJ databases">
        <authorList>
            <person name="de Groot N.N."/>
        </authorList>
    </citation>
    <scope>NUCLEOTIDE SEQUENCE [LARGE SCALE GENOMIC DNA]</scope>
    <source>
        <strain evidence="1 2">DSM 44637</strain>
    </source>
</reference>
<sequence>MSTSTGRAVRPGGLDGSLVFLPEPGACAGRLDPGQALIPDDLARQLDWHVEPSVSPWSISPVARTVCEHIDYESLHREHPALFERRQQHGAPAVSELWEAKHRLAELGYRLCLDVQIEDYDDGLALVVYGAGVVGRLTDRAWAAVAGILTTDASSIVEPPPDVAGLARAVRPARPATSRGKRKLPTRVTPLGWQVGDWEHTWWAYPLVGADAHQVPAEFGPGARSVA</sequence>
<dbReference type="Proteomes" id="UP000199137">
    <property type="component" value="Unassembled WGS sequence"/>
</dbReference>
<proteinExistence type="predicted"/>
<name>A0A1I5XEF4_9PSEU</name>